<dbReference type="GO" id="GO:0016763">
    <property type="term" value="F:pentosyltransferase activity"/>
    <property type="evidence" value="ECO:0007669"/>
    <property type="project" value="TreeGrafter"/>
</dbReference>
<keyword evidence="11" id="KW-1185">Reference proteome</keyword>
<evidence type="ECO:0000256" key="1">
    <source>
        <dbReference type="ARBA" id="ARBA00004651"/>
    </source>
</evidence>
<feature type="transmembrane region" description="Helical" evidence="8">
    <location>
        <begin position="234"/>
        <end position="256"/>
    </location>
</feature>
<evidence type="ECO:0000256" key="6">
    <source>
        <dbReference type="ARBA" id="ARBA00022989"/>
    </source>
</evidence>
<feature type="transmembrane region" description="Helical" evidence="8">
    <location>
        <begin position="164"/>
        <end position="181"/>
    </location>
</feature>
<reference evidence="10 11" key="1">
    <citation type="submission" date="2016-04" db="EMBL/GenBank/DDBJ databases">
        <title>Chloroflexus islandicus sp. nov., a thermophilic filamentous anoxygenic phototrophic bacterium from geyser Strokkur (Iceland).</title>
        <authorList>
            <person name="Gaisin V.A."/>
            <person name="Kalashnikov A.M."/>
            <person name="Sukhacheva M.V."/>
            <person name="Grouzdev D.S."/>
            <person name="Ivanov T.M."/>
            <person name="Kuznetsov B."/>
            <person name="Gorlenko V.M."/>
        </authorList>
    </citation>
    <scope>NUCLEOTIDE SEQUENCE [LARGE SCALE GENOMIC DNA]</scope>
    <source>
        <strain evidence="11">isl-2</strain>
    </source>
</reference>
<dbReference type="PANTHER" id="PTHR33908:SF11">
    <property type="entry name" value="MEMBRANE PROTEIN"/>
    <property type="match status" value="1"/>
</dbReference>
<dbReference type="PANTHER" id="PTHR33908">
    <property type="entry name" value="MANNOSYLTRANSFERASE YKCB-RELATED"/>
    <property type="match status" value="1"/>
</dbReference>
<evidence type="ECO:0000256" key="7">
    <source>
        <dbReference type="ARBA" id="ARBA00023136"/>
    </source>
</evidence>
<sequence>MNKPIATQPRSSPATRIHYGERIAALIVVVLIAMLALINLPYAPRTWFDEGSHLHVPETLVRYGVYADISSEGFRYFGPTIGVGPTVMLPVAAVFAVVGVDLLPARLVIVAYLFAALLIFYQLARRLHGGRLALLTMLLLLASRTRGFEGMVEYGRQVLGEVPGIAWLGAGLLAYTVAIFQPAQRRRYALLAGVGFGLALITKNQFALIVAPGLGLLALLDWRYFRVGDWWLRLAPPIIAGGMFAGWLLIMLAFLGPADFSANLAKTRQAAGGAIFVFDLEATLRAVRYLVQVYGGLLVPALVYSLWRCRRGGAAAFAELAPTLLAVLWLAWYLVSLGWPRYAFPAVALGAPAVARMIADLIGWLWQRRQPLLAGAAGVYLALVIGFSLSLTARVVFTPDDSAHRMAAFLNQTVPADRIIETWEPELATFTDHTYHYVPTELLDPAVRQAWLGGPPVAYDGLAAQPPYVLTGPFSAYTGIYSVDALAREYTIIYSAGPYTLWQRREP</sequence>
<feature type="transmembrane region" description="Helical" evidence="8">
    <location>
        <begin position="289"/>
        <end position="307"/>
    </location>
</feature>
<evidence type="ECO:0000256" key="4">
    <source>
        <dbReference type="ARBA" id="ARBA00022679"/>
    </source>
</evidence>
<dbReference type="GO" id="GO:0009103">
    <property type="term" value="P:lipopolysaccharide biosynthetic process"/>
    <property type="evidence" value="ECO:0007669"/>
    <property type="project" value="UniProtKB-ARBA"/>
</dbReference>
<proteinExistence type="predicted"/>
<evidence type="ECO:0000256" key="3">
    <source>
        <dbReference type="ARBA" id="ARBA00022676"/>
    </source>
</evidence>
<comment type="caution">
    <text evidence="10">The sequence shown here is derived from an EMBL/GenBank/DDBJ whole genome shotgun (WGS) entry which is preliminary data.</text>
</comment>
<feature type="transmembrane region" description="Helical" evidence="8">
    <location>
        <begin position="342"/>
        <end position="366"/>
    </location>
</feature>
<feature type="transmembrane region" description="Helical" evidence="8">
    <location>
        <begin position="87"/>
        <end position="120"/>
    </location>
</feature>
<dbReference type="EMBL" id="LWQS01000052">
    <property type="protein sequence ID" value="OAN45765.1"/>
    <property type="molecule type" value="Genomic_DNA"/>
</dbReference>
<keyword evidence="2" id="KW-1003">Cell membrane</keyword>
<gene>
    <name evidence="10" type="ORF">A6A03_14145</name>
</gene>
<keyword evidence="7 8" id="KW-0472">Membrane</keyword>
<accession>A0A178MCI7</accession>
<feature type="domain" description="Glycosyltransferase RgtA/B/C/D-like" evidence="9">
    <location>
        <begin position="90"/>
        <end position="225"/>
    </location>
</feature>
<dbReference type="GO" id="GO:0005886">
    <property type="term" value="C:plasma membrane"/>
    <property type="evidence" value="ECO:0007669"/>
    <property type="project" value="UniProtKB-SubCell"/>
</dbReference>
<evidence type="ECO:0000256" key="2">
    <source>
        <dbReference type="ARBA" id="ARBA00022475"/>
    </source>
</evidence>
<dbReference type="STRING" id="1707952.A6A03_14145"/>
<dbReference type="AlphaFoldDB" id="A0A178MCI7"/>
<keyword evidence="3" id="KW-0328">Glycosyltransferase</keyword>
<protein>
    <submittedName>
        <fullName evidence="10">Glycosyl transferase</fullName>
    </submittedName>
</protein>
<keyword evidence="5 8" id="KW-0812">Transmembrane</keyword>
<name>A0A178MCI7_9CHLR</name>
<dbReference type="InterPro" id="IPR038731">
    <property type="entry name" value="RgtA/B/C-like"/>
</dbReference>
<dbReference type="RefSeq" id="WP_066787282.1">
    <property type="nucleotide sequence ID" value="NZ_LWQS01000052.1"/>
</dbReference>
<feature type="transmembrane region" description="Helical" evidence="8">
    <location>
        <begin position="188"/>
        <end position="214"/>
    </location>
</feature>
<comment type="subcellular location">
    <subcellularLocation>
        <location evidence="1">Cell membrane</location>
        <topology evidence="1">Multi-pass membrane protein</topology>
    </subcellularLocation>
</comment>
<evidence type="ECO:0000313" key="11">
    <source>
        <dbReference type="Proteomes" id="UP000078287"/>
    </source>
</evidence>
<dbReference type="Proteomes" id="UP000078287">
    <property type="component" value="Unassembled WGS sequence"/>
</dbReference>
<dbReference type="InterPro" id="IPR050297">
    <property type="entry name" value="LipidA_mod_glycosyltrf_83"/>
</dbReference>
<dbReference type="Pfam" id="PF13231">
    <property type="entry name" value="PMT_2"/>
    <property type="match status" value="1"/>
</dbReference>
<organism evidence="10 11">
    <name type="scientific">Chloroflexus islandicus</name>
    <dbReference type="NCBI Taxonomy" id="1707952"/>
    <lineage>
        <taxon>Bacteria</taxon>
        <taxon>Bacillati</taxon>
        <taxon>Chloroflexota</taxon>
        <taxon>Chloroflexia</taxon>
        <taxon>Chloroflexales</taxon>
        <taxon>Chloroflexineae</taxon>
        <taxon>Chloroflexaceae</taxon>
        <taxon>Chloroflexus</taxon>
    </lineage>
</organism>
<feature type="transmembrane region" description="Helical" evidence="8">
    <location>
        <begin position="23"/>
        <end position="42"/>
    </location>
</feature>
<evidence type="ECO:0000313" key="10">
    <source>
        <dbReference type="EMBL" id="OAN45765.1"/>
    </source>
</evidence>
<evidence type="ECO:0000256" key="5">
    <source>
        <dbReference type="ARBA" id="ARBA00022692"/>
    </source>
</evidence>
<feature type="transmembrane region" description="Helical" evidence="8">
    <location>
        <begin position="313"/>
        <end position="335"/>
    </location>
</feature>
<evidence type="ECO:0000259" key="9">
    <source>
        <dbReference type="Pfam" id="PF13231"/>
    </source>
</evidence>
<keyword evidence="6 8" id="KW-1133">Transmembrane helix</keyword>
<dbReference type="OrthoDB" id="9810325at2"/>
<keyword evidence="4 10" id="KW-0808">Transferase</keyword>
<feature type="transmembrane region" description="Helical" evidence="8">
    <location>
        <begin position="372"/>
        <end position="397"/>
    </location>
</feature>
<evidence type="ECO:0000256" key="8">
    <source>
        <dbReference type="SAM" id="Phobius"/>
    </source>
</evidence>